<dbReference type="EMBL" id="CP002582">
    <property type="protein sequence ID" value="ADZ82739.1"/>
    <property type="molecule type" value="Genomic_DNA"/>
</dbReference>
<dbReference type="RefSeq" id="WP_013656038.1">
    <property type="nucleotide sequence ID" value="NC_015275.1"/>
</dbReference>
<evidence type="ECO:0000313" key="3">
    <source>
        <dbReference type="EMBL" id="ADZ82739.1"/>
    </source>
</evidence>
<dbReference type="SUPFAM" id="SSF56219">
    <property type="entry name" value="DNase I-like"/>
    <property type="match status" value="1"/>
</dbReference>
<keyword evidence="3" id="KW-0540">Nuclease</keyword>
<dbReference type="AlphaFoldDB" id="F2JRD0"/>
<sequence length="266" mass="31030">MRILTLNTHSWREENQEEKMSYLAEIIKERDYDIIALQEINQSTASPYLQDRHLRRDNFMVVLQQLIEKIGGPKYNSFWDLSKVVRDEYEEGSAILCKMPITHTSCFTVSKSRDRDDVKARKIVKVTVTYKEQEIDLYSCHLGWWHDEIEPFEYQCDRLVEEMDSDKLSLLMGDFNNNANLREEGYDYLIDKGFYDTYILAGEKDQGVTVQGEIAGWKGNKVGLRIDLILVNKTLTVKSSKVIFNGDYKNVVSDHYGVEVELELED</sequence>
<dbReference type="PANTHER" id="PTHR15822:SF23">
    <property type="entry name" value="ENDONUCLEASE_EXONUCLEASE_PHOSPHATASE FAMILY PROTEIN"/>
    <property type="match status" value="1"/>
</dbReference>
<feature type="domain" description="Endonuclease/exonuclease/phosphatase" evidence="2">
    <location>
        <begin position="18"/>
        <end position="255"/>
    </location>
</feature>
<proteinExistence type="predicted"/>
<dbReference type="Proteomes" id="UP000008467">
    <property type="component" value="Chromosome"/>
</dbReference>
<dbReference type="STRING" id="642492.Clole_1007"/>
<gene>
    <name evidence="3" type="ordered locus">Clole_1007</name>
</gene>
<evidence type="ECO:0000256" key="1">
    <source>
        <dbReference type="ARBA" id="ARBA00022801"/>
    </source>
</evidence>
<dbReference type="InterPro" id="IPR005135">
    <property type="entry name" value="Endo/exonuclease/phosphatase"/>
</dbReference>
<reference evidence="3 4" key="1">
    <citation type="journal article" date="2011" name="J. Bacteriol.">
        <title>Complete genome sequence of the cellulose-degrading bacterium Cellulosilyticum lentocellum.</title>
        <authorList>
            <consortium name="US DOE Joint Genome Institute"/>
            <person name="Miller D.A."/>
            <person name="Suen G."/>
            <person name="Bruce D."/>
            <person name="Copeland A."/>
            <person name="Cheng J.F."/>
            <person name="Detter C."/>
            <person name="Goodwin L.A."/>
            <person name="Han C.S."/>
            <person name="Hauser L.J."/>
            <person name="Land M.L."/>
            <person name="Lapidus A."/>
            <person name="Lucas S."/>
            <person name="Meincke L."/>
            <person name="Pitluck S."/>
            <person name="Tapia R."/>
            <person name="Teshima H."/>
            <person name="Woyke T."/>
            <person name="Fox B.G."/>
            <person name="Angert E.R."/>
            <person name="Currie C.R."/>
        </authorList>
    </citation>
    <scope>NUCLEOTIDE SEQUENCE [LARGE SCALE GENOMIC DNA]</scope>
    <source>
        <strain evidence="4">ATCC 49066 / DSM 5427 / NCIMB 11756 / RHM5</strain>
    </source>
</reference>
<dbReference type="Pfam" id="PF03372">
    <property type="entry name" value="Exo_endo_phos"/>
    <property type="match status" value="1"/>
</dbReference>
<keyword evidence="3" id="KW-0255">Endonuclease</keyword>
<keyword evidence="3" id="KW-0269">Exonuclease</keyword>
<organism evidence="3 4">
    <name type="scientific">Cellulosilyticum lentocellum (strain ATCC 49066 / DSM 5427 / NCIMB 11756 / RHM5)</name>
    <name type="common">Clostridium lentocellum</name>
    <dbReference type="NCBI Taxonomy" id="642492"/>
    <lineage>
        <taxon>Bacteria</taxon>
        <taxon>Bacillati</taxon>
        <taxon>Bacillota</taxon>
        <taxon>Clostridia</taxon>
        <taxon>Lachnospirales</taxon>
        <taxon>Cellulosilyticaceae</taxon>
        <taxon>Cellulosilyticum</taxon>
    </lineage>
</organism>
<dbReference type="Gene3D" id="3.60.10.10">
    <property type="entry name" value="Endonuclease/exonuclease/phosphatase"/>
    <property type="match status" value="1"/>
</dbReference>
<dbReference type="InterPro" id="IPR051547">
    <property type="entry name" value="TDP2-like"/>
</dbReference>
<evidence type="ECO:0000259" key="2">
    <source>
        <dbReference type="Pfam" id="PF03372"/>
    </source>
</evidence>
<dbReference type="KEGG" id="cle:Clole_1007"/>
<protein>
    <submittedName>
        <fullName evidence="3">Endonuclease/exonuclease/phosphatase</fullName>
    </submittedName>
</protein>
<evidence type="ECO:0000313" key="4">
    <source>
        <dbReference type="Proteomes" id="UP000008467"/>
    </source>
</evidence>
<dbReference type="GO" id="GO:0004527">
    <property type="term" value="F:exonuclease activity"/>
    <property type="evidence" value="ECO:0007669"/>
    <property type="project" value="UniProtKB-KW"/>
</dbReference>
<accession>F2JRD0</accession>
<dbReference type="PANTHER" id="PTHR15822">
    <property type="entry name" value="TRAF AND TNF RECEPTOR-ASSOCIATED PROTEIN"/>
    <property type="match status" value="1"/>
</dbReference>
<dbReference type="HOGENOM" id="CLU_086635_0_0_9"/>
<dbReference type="CDD" id="cd09079">
    <property type="entry name" value="RgfB-like"/>
    <property type="match status" value="1"/>
</dbReference>
<keyword evidence="4" id="KW-1185">Reference proteome</keyword>
<keyword evidence="1" id="KW-0378">Hydrolase</keyword>
<dbReference type="GO" id="GO:0004519">
    <property type="term" value="F:endonuclease activity"/>
    <property type="evidence" value="ECO:0007669"/>
    <property type="project" value="UniProtKB-KW"/>
</dbReference>
<name>F2JRD0_CELLD</name>
<dbReference type="eggNOG" id="COG3568">
    <property type="taxonomic scope" value="Bacteria"/>
</dbReference>
<dbReference type="InterPro" id="IPR036691">
    <property type="entry name" value="Endo/exonu/phosph_ase_sf"/>
</dbReference>